<dbReference type="Pfam" id="PF05194">
    <property type="entry name" value="UreE_C"/>
    <property type="match status" value="1"/>
</dbReference>
<name>A0A524RKW4_9CHRO</name>
<dbReference type="Gene3D" id="2.60.260.20">
    <property type="entry name" value="Urease metallochaperone UreE, N-terminal domain"/>
    <property type="match status" value="1"/>
</dbReference>
<dbReference type="SMART" id="SM00988">
    <property type="entry name" value="UreE_N"/>
    <property type="match status" value="1"/>
</dbReference>
<dbReference type="GO" id="GO:0051082">
    <property type="term" value="F:unfolded protein binding"/>
    <property type="evidence" value="ECO:0007669"/>
    <property type="project" value="UniProtKB-UniRule"/>
</dbReference>
<evidence type="ECO:0000259" key="6">
    <source>
        <dbReference type="SMART" id="SM00988"/>
    </source>
</evidence>
<organism evidence="7 8">
    <name type="scientific">Aphanocapsa feldmannii 277cV</name>
    <dbReference type="NCBI Taxonomy" id="2507553"/>
    <lineage>
        <taxon>Bacteria</taxon>
        <taxon>Bacillati</taxon>
        <taxon>Cyanobacteriota</taxon>
        <taxon>Cyanophyceae</taxon>
        <taxon>Oscillatoriophycideae</taxon>
        <taxon>Chroococcales</taxon>
        <taxon>Microcystaceae</taxon>
        <taxon>Aphanocapsa</taxon>
    </lineage>
</organism>
<dbReference type="GO" id="GO:0005737">
    <property type="term" value="C:cytoplasm"/>
    <property type="evidence" value="ECO:0007669"/>
    <property type="project" value="UniProtKB-SubCell"/>
</dbReference>
<reference evidence="7 8" key="1">
    <citation type="journal article" date="2019" name="mSystems">
        <title>Life at home and on the roam: Genomic adaptions reflect the dual lifestyle of an intracellular, facultative symbiont.</title>
        <authorList>
            <person name="Burgsdorf I."/>
        </authorList>
    </citation>
    <scope>NUCLEOTIDE SEQUENCE [LARGE SCALE GENOMIC DNA]</scope>
    <source>
        <strain evidence="7">277cV</strain>
    </source>
</reference>
<feature type="domain" description="UreE urease accessory N-terminal" evidence="6">
    <location>
        <begin position="8"/>
        <end position="77"/>
    </location>
</feature>
<evidence type="ECO:0000313" key="8">
    <source>
        <dbReference type="Proteomes" id="UP000317990"/>
    </source>
</evidence>
<dbReference type="GO" id="GO:0016151">
    <property type="term" value="F:nickel cation binding"/>
    <property type="evidence" value="ECO:0007669"/>
    <property type="project" value="UniProtKB-UniRule"/>
</dbReference>
<dbReference type="InterPro" id="IPR012406">
    <property type="entry name" value="UreE"/>
</dbReference>
<keyword evidence="4 5" id="KW-0143">Chaperone</keyword>
<dbReference type="Pfam" id="PF02814">
    <property type="entry name" value="UreE_N"/>
    <property type="match status" value="1"/>
</dbReference>
<dbReference type="Proteomes" id="UP000317990">
    <property type="component" value="Unassembled WGS sequence"/>
</dbReference>
<dbReference type="GO" id="GO:0006457">
    <property type="term" value="P:protein folding"/>
    <property type="evidence" value="ECO:0007669"/>
    <property type="project" value="InterPro"/>
</dbReference>
<comment type="function">
    <text evidence="5">Involved in urease metallocenter assembly. Binds nickel. Probably functions as a nickel donor during metallocenter assembly.</text>
</comment>
<dbReference type="InterPro" id="IPR007864">
    <property type="entry name" value="UreE_C_dom"/>
</dbReference>
<evidence type="ECO:0000256" key="2">
    <source>
        <dbReference type="ARBA" id="ARBA00022490"/>
    </source>
</evidence>
<comment type="caution">
    <text evidence="7">The sequence shown here is derived from an EMBL/GenBank/DDBJ whole genome shotgun (WGS) entry which is preliminary data.</text>
</comment>
<dbReference type="NCBIfam" id="NF009756">
    <property type="entry name" value="PRK13261.2-2"/>
    <property type="match status" value="1"/>
</dbReference>
<keyword evidence="2 5" id="KW-0963">Cytoplasm</keyword>
<sequence>MVDPPTEVPTLLTRRFAAADPCSPRAVVLELSLTAQERTRLRGHHRSRCGRDLILQLPRGGELRAGDWLADADGDCWVRVCAAAECLLQVTARDPLTLLQAAYHLGNRHVPLQISVDRLLLCEDSVLAAMLLARGLELTRVEGPFDPEAGAYGGKGHGRHP</sequence>
<evidence type="ECO:0000256" key="5">
    <source>
        <dbReference type="HAMAP-Rule" id="MF_00822"/>
    </source>
</evidence>
<dbReference type="NCBIfam" id="NF009751">
    <property type="entry name" value="PRK13261.1-1"/>
    <property type="match status" value="1"/>
</dbReference>
<dbReference type="Gene3D" id="3.30.70.790">
    <property type="entry name" value="UreE, C-terminal domain"/>
    <property type="match status" value="1"/>
</dbReference>
<gene>
    <name evidence="5 7" type="primary">ureE</name>
    <name evidence="7" type="ORF">ERJ67_10755</name>
</gene>
<dbReference type="PIRSF" id="PIRSF036402">
    <property type="entry name" value="Ureas_acces_UreE"/>
    <property type="match status" value="1"/>
</dbReference>
<evidence type="ECO:0000256" key="4">
    <source>
        <dbReference type="ARBA" id="ARBA00023186"/>
    </source>
</evidence>
<dbReference type="GO" id="GO:0019627">
    <property type="term" value="P:urea metabolic process"/>
    <property type="evidence" value="ECO:0007669"/>
    <property type="project" value="InterPro"/>
</dbReference>
<dbReference type="EMBL" id="SRMO01000087">
    <property type="protein sequence ID" value="TGG90519.1"/>
    <property type="molecule type" value="Genomic_DNA"/>
</dbReference>
<dbReference type="HAMAP" id="MF_00822">
    <property type="entry name" value="UreE"/>
    <property type="match status" value="1"/>
</dbReference>
<dbReference type="SUPFAM" id="SSF69737">
    <property type="entry name" value="Urease metallochaperone UreE, C-terminal domain"/>
    <property type="match status" value="1"/>
</dbReference>
<evidence type="ECO:0000256" key="1">
    <source>
        <dbReference type="ARBA" id="ARBA00004496"/>
    </source>
</evidence>
<comment type="subcellular location">
    <subcellularLocation>
        <location evidence="1 5">Cytoplasm</location>
    </subcellularLocation>
</comment>
<dbReference type="AlphaFoldDB" id="A0A524RKW4"/>
<accession>A0A524RKW4</accession>
<dbReference type="InterPro" id="IPR036118">
    <property type="entry name" value="UreE_N_sf"/>
</dbReference>
<dbReference type="InterPro" id="IPR004029">
    <property type="entry name" value="UreE_N"/>
</dbReference>
<protein>
    <recommendedName>
        <fullName evidence="5">Urease accessory protein UreE</fullName>
    </recommendedName>
</protein>
<dbReference type="SUPFAM" id="SSF69287">
    <property type="entry name" value="Urease metallochaperone UreE, N-terminal domain"/>
    <property type="match status" value="1"/>
</dbReference>
<evidence type="ECO:0000313" key="7">
    <source>
        <dbReference type="EMBL" id="TGG90519.1"/>
    </source>
</evidence>
<comment type="similarity">
    <text evidence="5">Belongs to the UreE family.</text>
</comment>
<keyword evidence="3 5" id="KW-0533">Nickel</keyword>
<evidence type="ECO:0000256" key="3">
    <source>
        <dbReference type="ARBA" id="ARBA00022596"/>
    </source>
</evidence>
<dbReference type="GO" id="GO:0065003">
    <property type="term" value="P:protein-containing complex assembly"/>
    <property type="evidence" value="ECO:0007669"/>
    <property type="project" value="InterPro"/>
</dbReference>
<proteinExistence type="inferred from homology"/>